<dbReference type="InterPro" id="IPR025646">
    <property type="entry name" value="DUF4350"/>
</dbReference>
<organism evidence="3 4">
    <name type="scientific">Thermococcus profundus</name>
    <dbReference type="NCBI Taxonomy" id="49899"/>
    <lineage>
        <taxon>Archaea</taxon>
        <taxon>Methanobacteriati</taxon>
        <taxon>Methanobacteriota</taxon>
        <taxon>Thermococci</taxon>
        <taxon>Thermococcales</taxon>
        <taxon>Thermococcaceae</taxon>
        <taxon>Thermococcus</taxon>
    </lineage>
</organism>
<feature type="transmembrane region" description="Helical" evidence="1">
    <location>
        <begin position="6"/>
        <end position="26"/>
    </location>
</feature>
<proteinExistence type="predicted"/>
<evidence type="ECO:0000313" key="4">
    <source>
        <dbReference type="Proteomes" id="UP000250179"/>
    </source>
</evidence>
<dbReference type="Proteomes" id="UP000250179">
    <property type="component" value="Chromosome"/>
</dbReference>
<dbReference type="AlphaFoldDB" id="A0A2Z2MNX0"/>
<name>A0A2Z2MNX0_THEPR</name>
<dbReference type="RefSeq" id="WP_088858855.1">
    <property type="nucleotide sequence ID" value="NZ_CP014862.1"/>
</dbReference>
<keyword evidence="1" id="KW-1133">Transmembrane helix</keyword>
<dbReference type="KEGG" id="tprf:A3L09_10180"/>
<feature type="transmembrane region" description="Helical" evidence="1">
    <location>
        <begin position="263"/>
        <end position="286"/>
    </location>
</feature>
<keyword evidence="4" id="KW-1185">Reference proteome</keyword>
<evidence type="ECO:0000313" key="3">
    <source>
        <dbReference type="EMBL" id="ASJ03598.1"/>
    </source>
</evidence>
<protein>
    <recommendedName>
        <fullName evidence="2">DUF4350 domain-containing protein</fullName>
    </recommendedName>
</protein>
<dbReference type="EMBL" id="CP014862">
    <property type="protein sequence ID" value="ASJ03598.1"/>
    <property type="molecule type" value="Genomic_DNA"/>
</dbReference>
<dbReference type="OrthoDB" id="372296at2157"/>
<feature type="domain" description="DUF4350" evidence="2">
    <location>
        <begin position="36"/>
        <end position="226"/>
    </location>
</feature>
<keyword evidence="1" id="KW-0812">Transmembrane</keyword>
<accession>A0A2Z2MNX0</accession>
<reference evidence="3 4" key="1">
    <citation type="submission" date="2016-03" db="EMBL/GenBank/DDBJ databases">
        <title>Complete genome sequence of Thermococcus profundus strain DT5432.</title>
        <authorList>
            <person name="Oger P.M."/>
        </authorList>
    </citation>
    <scope>NUCLEOTIDE SEQUENCE [LARGE SCALE GENOMIC DNA]</scope>
    <source>
        <strain evidence="3 4">DT 5432</strain>
    </source>
</reference>
<dbReference type="GeneID" id="33320786"/>
<keyword evidence="1" id="KW-0472">Membrane</keyword>
<dbReference type="Pfam" id="PF14258">
    <property type="entry name" value="DUF4350"/>
    <property type="match status" value="1"/>
</dbReference>
<sequence length="340" mass="37392">MRRYIYVILAIIGIFLAVMPITVPIFKSNASYSVLNTGPSGTSSFGYLLYKTGSVQPILVPYDSFSLGSVNGTLVVIGPSLDFSGPEVSQLKRFLEKGGTLVLADDSKVGNRLLSALKLPERFSKDEVISVTYSGNSQYPVTREITGQALTSGANEVVLHNPHAILNARNPLLYTSNASLLNGKYGAFPIIDEVPYKKGRIVLISDPDIFTNALFQKNAPFLQNLILHLPGRNFYIDEAHHGDLNVYSSGSVVLRRGVNRNLAFYYVLFIAVLIITVESGLASMALQWSFSLLEKLFPAEEESVEDAVRALVEEGFDEDKLKRMLREIETGSKLGGAYER</sequence>
<evidence type="ECO:0000259" key="2">
    <source>
        <dbReference type="Pfam" id="PF14258"/>
    </source>
</evidence>
<gene>
    <name evidence="3" type="ORF">A3L09_10180</name>
</gene>
<evidence type="ECO:0000256" key="1">
    <source>
        <dbReference type="SAM" id="Phobius"/>
    </source>
</evidence>